<keyword evidence="2" id="KW-1185">Reference proteome</keyword>
<reference evidence="1" key="2">
    <citation type="submission" date="2020-06" db="EMBL/GenBank/DDBJ databases">
        <authorList>
            <person name="Sheffer M."/>
        </authorList>
    </citation>
    <scope>NUCLEOTIDE SEQUENCE</scope>
</reference>
<gene>
    <name evidence="1" type="ORF">HNY73_003124</name>
</gene>
<protein>
    <submittedName>
        <fullName evidence="1">Uncharacterized protein</fullName>
    </submittedName>
</protein>
<accession>A0A8T0G206</accession>
<comment type="caution">
    <text evidence="1">The sequence shown here is derived from an EMBL/GenBank/DDBJ whole genome shotgun (WGS) entry which is preliminary data.</text>
</comment>
<evidence type="ECO:0000313" key="2">
    <source>
        <dbReference type="Proteomes" id="UP000807504"/>
    </source>
</evidence>
<organism evidence="1 2">
    <name type="scientific">Argiope bruennichi</name>
    <name type="common">Wasp spider</name>
    <name type="synonym">Aranea bruennichi</name>
    <dbReference type="NCBI Taxonomy" id="94029"/>
    <lineage>
        <taxon>Eukaryota</taxon>
        <taxon>Metazoa</taxon>
        <taxon>Ecdysozoa</taxon>
        <taxon>Arthropoda</taxon>
        <taxon>Chelicerata</taxon>
        <taxon>Arachnida</taxon>
        <taxon>Araneae</taxon>
        <taxon>Araneomorphae</taxon>
        <taxon>Entelegynae</taxon>
        <taxon>Araneoidea</taxon>
        <taxon>Araneidae</taxon>
        <taxon>Argiope</taxon>
    </lineage>
</organism>
<proteinExistence type="predicted"/>
<name>A0A8T0G206_ARGBR</name>
<evidence type="ECO:0000313" key="1">
    <source>
        <dbReference type="EMBL" id="KAF8795253.1"/>
    </source>
</evidence>
<dbReference type="EMBL" id="JABXBU010000002">
    <property type="protein sequence ID" value="KAF8795253.1"/>
    <property type="molecule type" value="Genomic_DNA"/>
</dbReference>
<dbReference type="AlphaFoldDB" id="A0A8T0G206"/>
<reference evidence="1" key="1">
    <citation type="journal article" date="2020" name="bioRxiv">
        <title>Chromosome-level reference genome of the European wasp spider Argiope bruennichi: a resource for studies on range expansion and evolutionary adaptation.</title>
        <authorList>
            <person name="Sheffer M.M."/>
            <person name="Hoppe A."/>
            <person name="Krehenwinkel H."/>
            <person name="Uhl G."/>
            <person name="Kuss A.W."/>
            <person name="Jensen L."/>
            <person name="Jensen C."/>
            <person name="Gillespie R.G."/>
            <person name="Hoff K.J."/>
            <person name="Prost S."/>
        </authorList>
    </citation>
    <scope>NUCLEOTIDE SEQUENCE</scope>
</reference>
<sequence length="229" mass="24906">MAIAHVVPQFIALAPGPVIVGSPPPPTGGFRKNLQMPAGMTPSPFMGPPTLFPSRQALHGYNCSSHLYRGNCLPARQLEMMPIFISEAEIMFFTLCGDGRDTPGYMSDAFLSISTCIMENKAKMDCCAEESGVSLMPVLHILEKSSKSLTEREIITCCPLSRYLQCTSNVISASCGEFAANVTYAYIWRAAGDQVQAVCEKMPNYPDPALKTCLVPCPRVWGAQQDETV</sequence>
<dbReference type="Proteomes" id="UP000807504">
    <property type="component" value="Unassembled WGS sequence"/>
</dbReference>